<reference evidence="1" key="1">
    <citation type="submission" date="2022-04" db="EMBL/GenBank/DDBJ databases">
        <title>Genome of the entomopathogenic fungus Entomophthora muscae.</title>
        <authorList>
            <person name="Elya C."/>
            <person name="Lovett B.R."/>
            <person name="Lee E."/>
            <person name="Macias A.M."/>
            <person name="Hajek A.E."/>
            <person name="De Bivort B.L."/>
            <person name="Kasson M.T."/>
            <person name="De Fine Licht H.H."/>
            <person name="Stajich J.E."/>
        </authorList>
    </citation>
    <scope>NUCLEOTIDE SEQUENCE</scope>
    <source>
        <strain evidence="1">Berkeley</strain>
    </source>
</reference>
<dbReference type="Proteomes" id="UP001165960">
    <property type="component" value="Unassembled WGS sequence"/>
</dbReference>
<protein>
    <submittedName>
        <fullName evidence="1">Uncharacterized protein</fullName>
    </submittedName>
</protein>
<accession>A0ACC2SLV7</accession>
<evidence type="ECO:0000313" key="1">
    <source>
        <dbReference type="EMBL" id="KAJ9063348.1"/>
    </source>
</evidence>
<gene>
    <name evidence="1" type="ORF">DSO57_1001253</name>
</gene>
<keyword evidence="2" id="KW-1185">Reference proteome</keyword>
<comment type="caution">
    <text evidence="1">The sequence shown here is derived from an EMBL/GenBank/DDBJ whole genome shotgun (WGS) entry which is preliminary data.</text>
</comment>
<sequence>MKIFHVYLAAFIGFGCGRTPSVIDKAHDIMYSLNNLHQLAAKVIAYDKKGMLVKDSILLDTPRIDYGITPEILRYYFKHAMISLCTPAQLKQESCYCEGKFRDPKLFYNETLDAQSAVAIDDINKLVVVSYRITVSEMNWQTNYKSNLVSHPSIDGPSKVHEGHLEYVISLQPMMEPTVVEMLKRYPNYKLHITGYSLGASLAIIALPFFTELLKANQLANKVQVFSYAGSRPGNFDFAKYVETLGAPIARYAQKGDVVSHVSDQALGYSQAGLEFYDSTIPFLKKSFVKCSLYVIEDMDCSMKDRHFYVPIHVSPFQQPIPSAPYC</sequence>
<proteinExistence type="predicted"/>
<organism evidence="1 2">
    <name type="scientific">Entomophthora muscae</name>
    <dbReference type="NCBI Taxonomy" id="34485"/>
    <lineage>
        <taxon>Eukaryota</taxon>
        <taxon>Fungi</taxon>
        <taxon>Fungi incertae sedis</taxon>
        <taxon>Zoopagomycota</taxon>
        <taxon>Entomophthoromycotina</taxon>
        <taxon>Entomophthoromycetes</taxon>
        <taxon>Entomophthorales</taxon>
        <taxon>Entomophthoraceae</taxon>
        <taxon>Entomophthora</taxon>
    </lineage>
</organism>
<dbReference type="EMBL" id="QTSX02004973">
    <property type="protein sequence ID" value="KAJ9063348.1"/>
    <property type="molecule type" value="Genomic_DNA"/>
</dbReference>
<name>A0ACC2SLV7_9FUNG</name>
<evidence type="ECO:0000313" key="2">
    <source>
        <dbReference type="Proteomes" id="UP001165960"/>
    </source>
</evidence>